<dbReference type="EMBL" id="QFFZ01000039">
    <property type="protein sequence ID" value="TEB09718.1"/>
    <property type="molecule type" value="Genomic_DNA"/>
</dbReference>
<evidence type="ECO:0000256" key="1">
    <source>
        <dbReference type="ARBA" id="ARBA00004613"/>
    </source>
</evidence>
<dbReference type="PROSITE" id="PS00138">
    <property type="entry name" value="SUBTILASE_SER"/>
    <property type="match status" value="1"/>
</dbReference>
<dbReference type="GO" id="GO:0006508">
    <property type="term" value="P:proteolysis"/>
    <property type="evidence" value="ECO:0007669"/>
    <property type="project" value="UniProtKB-KW"/>
</dbReference>
<dbReference type="InterPro" id="IPR011123">
    <property type="entry name" value="Y_Y_Y"/>
</dbReference>
<dbReference type="EC" id="3.4.21.-" evidence="11"/>
<dbReference type="Pfam" id="PF07495">
    <property type="entry name" value="Y_Y_Y"/>
    <property type="match status" value="1"/>
</dbReference>
<dbReference type="PROSITE" id="PS00137">
    <property type="entry name" value="SUBTILASE_HIS"/>
    <property type="match status" value="1"/>
</dbReference>
<comment type="caution">
    <text evidence="11">The sequence shown here is derived from an EMBL/GenBank/DDBJ whole genome shotgun (WGS) entry which is preliminary data.</text>
</comment>
<dbReference type="Proteomes" id="UP000297597">
    <property type="component" value="Unassembled WGS sequence"/>
</dbReference>
<dbReference type="RefSeq" id="WP_134214681.1">
    <property type="nucleotide sequence ID" value="NZ_QFFZ01000039.1"/>
</dbReference>
<keyword evidence="8" id="KW-0812">Transmembrane</keyword>
<protein>
    <submittedName>
        <fullName evidence="11">Cell wall-associated protease</fullName>
        <ecNumber evidence="11">3.4.21.-</ecNumber>
    </submittedName>
</protein>
<organism evidence="11 12">
    <name type="scientific">Pelotomaculum propionicicum</name>
    <dbReference type="NCBI Taxonomy" id="258475"/>
    <lineage>
        <taxon>Bacteria</taxon>
        <taxon>Bacillati</taxon>
        <taxon>Bacillota</taxon>
        <taxon>Clostridia</taxon>
        <taxon>Eubacteriales</taxon>
        <taxon>Desulfotomaculaceae</taxon>
        <taxon>Pelotomaculum</taxon>
    </lineage>
</organism>
<gene>
    <name evidence="11" type="primary">wprA</name>
    <name evidence="11" type="ORF">Pmgp_02895</name>
</gene>
<dbReference type="InterPro" id="IPR023828">
    <property type="entry name" value="Peptidase_S8_Ser-AS"/>
</dbReference>
<evidence type="ECO:0000313" key="11">
    <source>
        <dbReference type="EMBL" id="TEB09718.1"/>
    </source>
</evidence>
<dbReference type="Gene3D" id="2.60.120.380">
    <property type="match status" value="1"/>
</dbReference>
<sequence length="903" mass="96339">MRGKGNSLLLMAIIGLFFMGLSLYFTVNYAQASGSSAPDATNLYVGAAVNDAITNPGEARWFKITPPESMIRDATHFKFETSGNLDTYIRVYIDLQNAMLDKPSYTDDDDGTGTNALVEIPIAYNGPFYIKVTALGNATGLFGIGASTLNNPPGDYPSSGPCVAESAVSDRPSGLQMLANMYAVRDGLLTKTTAGKRIIDLYYRSSPYLIKGLVKDENFRNALYESLLQFQPFLEQAIAVGNGTQSNYVITEQDYKNIVGMRALIEPWLPDNLRSELNSLWEGMGVSSFSGEELRNCFVKTGLYTDKKTPYLTDELVIKLKSINNQSSENAEYNPGLYLTALNQKLSAYGVKSIKPLGLPASANTANNGLIERTFLVKLYSGYPDTLALAGELSKLPEVEYAEPNYIMNALTEDVYFNYQWPLLNTGQNGGIAGDDINYNGLQQVLQGQNLASTMIAVIDTGVNYKLADLSGIVRTDIDLDLVNGDEDAMDDCDHGTHVAGIIASIGNNGFSMSGINHNCTILPVKVLSSSGSGTSANVALGITYAAGAGAKVINLSLGDTSSSNVIEDALRYATDNNVLCVAAAGNDGHSYLSYPASSSYTLSVGATDNRDVLASFSNYGSGLDVVAPGVKIPSLIKDGNVVYADGTSMATPHVSAIAGLLYSKIPGLTWTDAMQRIENGCKDLGNQGYDLTYGWGRVDAARILGAALPPYGHVNEVSLSADKASPQPVGTAVTFTASSSGSNNPHYQFWIQKPDGSWSSSGAYSGSNSYQLTNTVAGTYNVVVYAKDANASQYEAFNSVSFTFTGNSGHVNSVSLSANKTSPQRAGTVVTFTASASGSSSPLYQFWIQKPDGSWLSSGAYSSNSSYQLNNTVAGIYTVAVYAKDISAVQWEAFGQLNFTFN</sequence>
<feature type="active site" description="Charge relay system" evidence="7">
    <location>
        <position position="649"/>
    </location>
</feature>
<proteinExistence type="inferred from homology"/>
<keyword evidence="6 7" id="KW-0720">Serine protease</keyword>
<keyword evidence="12" id="KW-1185">Reference proteome</keyword>
<keyword evidence="8" id="KW-0472">Membrane</keyword>
<dbReference type="GO" id="GO:0005576">
    <property type="term" value="C:extracellular region"/>
    <property type="evidence" value="ECO:0007669"/>
    <property type="project" value="UniProtKB-SubCell"/>
</dbReference>
<reference evidence="11 12" key="1">
    <citation type="journal article" date="2018" name="Environ. Microbiol.">
        <title>Novel energy conservation strategies and behaviour of Pelotomaculum schinkii driving syntrophic propionate catabolism.</title>
        <authorList>
            <person name="Hidalgo-Ahumada C.A.P."/>
            <person name="Nobu M.K."/>
            <person name="Narihiro T."/>
            <person name="Tamaki H."/>
            <person name="Liu W.T."/>
            <person name="Kamagata Y."/>
            <person name="Stams A.J.M."/>
            <person name="Imachi H."/>
            <person name="Sousa D.Z."/>
        </authorList>
    </citation>
    <scope>NUCLEOTIDE SEQUENCE [LARGE SCALE GENOMIC DNA]</scope>
    <source>
        <strain evidence="11 12">MGP</strain>
    </source>
</reference>
<feature type="active site" description="Charge relay system" evidence="7">
    <location>
        <position position="460"/>
    </location>
</feature>
<dbReference type="InterPro" id="IPR000209">
    <property type="entry name" value="Peptidase_S8/S53_dom"/>
</dbReference>
<evidence type="ECO:0000256" key="4">
    <source>
        <dbReference type="ARBA" id="ARBA00022670"/>
    </source>
</evidence>
<name>A0A4Y7RL47_9FIRM</name>
<comment type="similarity">
    <text evidence="2 7">Belongs to the peptidase S8 family.</text>
</comment>
<evidence type="ECO:0000256" key="3">
    <source>
        <dbReference type="ARBA" id="ARBA00022525"/>
    </source>
</evidence>
<evidence type="ECO:0000256" key="2">
    <source>
        <dbReference type="ARBA" id="ARBA00011073"/>
    </source>
</evidence>
<dbReference type="PANTHER" id="PTHR43806:SF11">
    <property type="entry name" value="CEREVISIN-RELATED"/>
    <property type="match status" value="1"/>
</dbReference>
<evidence type="ECO:0000256" key="7">
    <source>
        <dbReference type="PROSITE-ProRule" id="PRU01240"/>
    </source>
</evidence>
<dbReference type="OrthoDB" id="9798386at2"/>
<keyword evidence="4 7" id="KW-0645">Protease</keyword>
<accession>A0A4Y7RL47</accession>
<dbReference type="Pfam" id="PF00082">
    <property type="entry name" value="Peptidase_S8"/>
    <property type="match status" value="1"/>
</dbReference>
<evidence type="ECO:0000259" key="10">
    <source>
        <dbReference type="Pfam" id="PF07495"/>
    </source>
</evidence>
<dbReference type="PANTHER" id="PTHR43806">
    <property type="entry name" value="PEPTIDASE S8"/>
    <property type="match status" value="1"/>
</dbReference>
<evidence type="ECO:0000313" key="12">
    <source>
        <dbReference type="Proteomes" id="UP000297597"/>
    </source>
</evidence>
<dbReference type="GO" id="GO:0004252">
    <property type="term" value="F:serine-type endopeptidase activity"/>
    <property type="evidence" value="ECO:0007669"/>
    <property type="project" value="UniProtKB-UniRule"/>
</dbReference>
<dbReference type="InterPro" id="IPR034084">
    <property type="entry name" value="Thermitase-like_dom"/>
</dbReference>
<evidence type="ECO:0000256" key="6">
    <source>
        <dbReference type="ARBA" id="ARBA00022825"/>
    </source>
</evidence>
<comment type="subcellular location">
    <subcellularLocation>
        <location evidence="1">Secreted</location>
    </subcellularLocation>
</comment>
<dbReference type="InterPro" id="IPR050131">
    <property type="entry name" value="Peptidase_S8_subtilisin-like"/>
</dbReference>
<feature type="active site" description="Charge relay system" evidence="7">
    <location>
        <position position="495"/>
    </location>
</feature>
<dbReference type="InterPro" id="IPR036852">
    <property type="entry name" value="Peptidase_S8/S53_dom_sf"/>
</dbReference>
<dbReference type="AlphaFoldDB" id="A0A4Y7RL47"/>
<keyword evidence="5 7" id="KW-0378">Hydrolase</keyword>
<feature type="domain" description="Peptidase S8/S53" evidence="9">
    <location>
        <begin position="454"/>
        <end position="697"/>
    </location>
</feature>
<feature type="domain" description="Two component regulator three Y" evidence="10">
    <location>
        <begin position="740"/>
        <end position="804"/>
    </location>
</feature>
<evidence type="ECO:0000256" key="5">
    <source>
        <dbReference type="ARBA" id="ARBA00022801"/>
    </source>
</evidence>
<keyword evidence="3" id="KW-0964">Secreted</keyword>
<dbReference type="PROSITE" id="PS51892">
    <property type="entry name" value="SUBTILASE"/>
    <property type="match status" value="1"/>
</dbReference>
<dbReference type="InterPro" id="IPR022398">
    <property type="entry name" value="Peptidase_S8_His-AS"/>
</dbReference>
<dbReference type="InterPro" id="IPR015500">
    <property type="entry name" value="Peptidase_S8_subtilisin-rel"/>
</dbReference>
<evidence type="ECO:0000259" key="9">
    <source>
        <dbReference type="Pfam" id="PF00082"/>
    </source>
</evidence>
<evidence type="ECO:0000256" key="8">
    <source>
        <dbReference type="SAM" id="Phobius"/>
    </source>
</evidence>
<dbReference type="SUPFAM" id="SSF52743">
    <property type="entry name" value="Subtilisin-like"/>
    <property type="match status" value="1"/>
</dbReference>
<dbReference type="Gene3D" id="3.40.50.200">
    <property type="entry name" value="Peptidase S8/S53 domain"/>
    <property type="match status" value="1"/>
</dbReference>
<dbReference type="PRINTS" id="PR00723">
    <property type="entry name" value="SUBTILISIN"/>
</dbReference>
<keyword evidence="8" id="KW-1133">Transmembrane helix</keyword>
<feature type="transmembrane region" description="Helical" evidence="8">
    <location>
        <begin position="7"/>
        <end position="27"/>
    </location>
</feature>
<dbReference type="CDD" id="cd07484">
    <property type="entry name" value="Peptidases_S8_Thermitase_like"/>
    <property type="match status" value="1"/>
</dbReference>